<feature type="transmembrane region" description="Helical" evidence="1">
    <location>
        <begin position="74"/>
        <end position="94"/>
    </location>
</feature>
<name>A5XDA5_LEIDO</name>
<dbReference type="VEuPathDB" id="TriTrypDB:LdCL_300014400"/>
<dbReference type="InterPro" id="IPR009944">
    <property type="entry name" value="Amastin"/>
</dbReference>
<keyword evidence="1" id="KW-0812">Transmembrane</keyword>
<sequence>MLCSCIVFVFLVTSAPISQFRGKGIHASADGGASKLTCVTVGGLKNDCNTNNYDYRPTSMGCARAKQLFQVSEAFYIIAVIVSFLSCLMCGLYFIGIKAKVLLIVLAIFEAVFALIPWVCMTSLWHNNYCGGSPVNLNRTNGKLDGVPHGAMLRDIFRISAGYGLTVAAWCIQVIGLVLLIIM</sequence>
<feature type="chain" id="PRO_5002689652" evidence="2">
    <location>
        <begin position="20"/>
        <end position="183"/>
    </location>
</feature>
<dbReference type="EMBL" id="DQ864502">
    <property type="protein sequence ID" value="ABI79069.1"/>
    <property type="molecule type" value="Genomic_DNA"/>
</dbReference>
<dbReference type="AlphaFoldDB" id="A5XDA5"/>
<evidence type="ECO:0000256" key="1">
    <source>
        <dbReference type="SAM" id="Phobius"/>
    </source>
</evidence>
<proteinExistence type="predicted"/>
<dbReference type="Pfam" id="PF07344">
    <property type="entry name" value="Amastin"/>
    <property type="match status" value="1"/>
</dbReference>
<evidence type="ECO:0000256" key="2">
    <source>
        <dbReference type="SAM" id="SignalP"/>
    </source>
</evidence>
<keyword evidence="1" id="KW-0472">Membrane</keyword>
<organism evidence="3">
    <name type="scientific">Leishmania donovani</name>
    <dbReference type="NCBI Taxonomy" id="5661"/>
    <lineage>
        <taxon>Eukaryota</taxon>
        <taxon>Discoba</taxon>
        <taxon>Euglenozoa</taxon>
        <taxon>Kinetoplastea</taxon>
        <taxon>Metakinetoplastina</taxon>
        <taxon>Trypanosomatida</taxon>
        <taxon>Trypanosomatidae</taxon>
        <taxon>Leishmaniinae</taxon>
        <taxon>Leishmania</taxon>
    </lineage>
</organism>
<dbReference type="PANTHER" id="PTHR33297:SF4">
    <property type="entry name" value="AMASTIN"/>
    <property type="match status" value="1"/>
</dbReference>
<feature type="transmembrane region" description="Helical" evidence="1">
    <location>
        <begin position="101"/>
        <end position="119"/>
    </location>
</feature>
<dbReference type="VEuPathDB" id="TriTrypDB:LDHU3_30.1170"/>
<evidence type="ECO:0000313" key="3">
    <source>
        <dbReference type="EMBL" id="ABI79069.1"/>
    </source>
</evidence>
<accession>A5XDA5</accession>
<reference evidence="3" key="1">
    <citation type="submission" date="2006-07" db="EMBL/GenBank/DDBJ databases">
        <authorList>
            <person name="Li J.F."/>
            <person name="Chen J.P."/>
        </authorList>
    </citation>
    <scope>NUCLEOTIDE SEQUENCE</scope>
    <source>
        <strain evidence="3">MHOM/CN/90/SC10H2</strain>
    </source>
</reference>
<dbReference type="VEuPathDB" id="TriTrypDB:LdBPK_300920.1"/>
<protein>
    <submittedName>
        <fullName evidence="3">Amastin</fullName>
    </submittedName>
</protein>
<dbReference type="PANTHER" id="PTHR33297">
    <property type="entry name" value="AMASTIN-LIKE SURFACE PROTEIN-LIKE PROTEIN-RELATED"/>
    <property type="match status" value="1"/>
</dbReference>
<feature type="transmembrane region" description="Helical" evidence="1">
    <location>
        <begin position="161"/>
        <end position="182"/>
    </location>
</feature>
<keyword evidence="1" id="KW-1133">Transmembrane helix</keyword>
<keyword evidence="2" id="KW-0732">Signal</keyword>
<feature type="signal peptide" evidence="2">
    <location>
        <begin position="1"/>
        <end position="19"/>
    </location>
</feature>